<dbReference type="EMBL" id="CBTJ020000001">
    <property type="protein sequence ID" value="CDI00866.1"/>
    <property type="molecule type" value="Genomic_DNA"/>
</dbReference>
<keyword evidence="6" id="KW-1185">Reference proteome</keyword>
<protein>
    <submittedName>
        <fullName evidence="5">Transcriptional regulator, ArsR family</fullName>
    </submittedName>
</protein>
<evidence type="ECO:0000256" key="2">
    <source>
        <dbReference type="ARBA" id="ARBA00023125"/>
    </source>
</evidence>
<dbReference type="InterPro" id="IPR051011">
    <property type="entry name" value="Metal_resp_trans_reg"/>
</dbReference>
<dbReference type="GO" id="GO:0003700">
    <property type="term" value="F:DNA-binding transcription factor activity"/>
    <property type="evidence" value="ECO:0007669"/>
    <property type="project" value="InterPro"/>
</dbReference>
<dbReference type="SUPFAM" id="SSF46785">
    <property type="entry name" value="Winged helix' DNA-binding domain"/>
    <property type="match status" value="1"/>
</dbReference>
<dbReference type="Pfam" id="PF12840">
    <property type="entry name" value="HTH_20"/>
    <property type="match status" value="1"/>
</dbReference>
<evidence type="ECO:0000259" key="4">
    <source>
        <dbReference type="PROSITE" id="PS50987"/>
    </source>
</evidence>
<evidence type="ECO:0000313" key="6">
    <source>
        <dbReference type="Proteomes" id="UP000035760"/>
    </source>
</evidence>
<dbReference type="PROSITE" id="PS50987">
    <property type="entry name" value="HTH_ARSR_2"/>
    <property type="match status" value="1"/>
</dbReference>
<dbReference type="Gene3D" id="1.10.10.10">
    <property type="entry name" value="Winged helix-like DNA-binding domain superfamily/Winged helix DNA-binding domain"/>
    <property type="match status" value="1"/>
</dbReference>
<accession>W6M0I5</accession>
<reference evidence="5" key="1">
    <citation type="submission" date="2013-07" db="EMBL/GenBank/DDBJ databases">
        <authorList>
            <person name="McIlroy S."/>
        </authorList>
    </citation>
    <scope>NUCLEOTIDE SEQUENCE [LARGE SCALE GENOMIC DNA]</scope>
    <source>
        <strain evidence="5">Run_A_D11</strain>
    </source>
</reference>
<name>W6M0I5_9GAMM</name>
<proteinExistence type="predicted"/>
<evidence type="ECO:0000256" key="1">
    <source>
        <dbReference type="ARBA" id="ARBA00023015"/>
    </source>
</evidence>
<keyword evidence="2" id="KW-0238">DNA-binding</keyword>
<dbReference type="PANTHER" id="PTHR43132">
    <property type="entry name" value="ARSENICAL RESISTANCE OPERON REPRESSOR ARSR-RELATED"/>
    <property type="match status" value="1"/>
</dbReference>
<dbReference type="InterPro" id="IPR001845">
    <property type="entry name" value="HTH_ArsR_DNA-bd_dom"/>
</dbReference>
<dbReference type="AlphaFoldDB" id="W6M0I5"/>
<dbReference type="InterPro" id="IPR036390">
    <property type="entry name" value="WH_DNA-bd_sf"/>
</dbReference>
<feature type="domain" description="HTH arsR-type" evidence="4">
    <location>
        <begin position="1"/>
        <end position="93"/>
    </location>
</feature>
<organism evidence="5 6">
    <name type="scientific">Candidatus Competibacter denitrificans Run_A_D11</name>
    <dbReference type="NCBI Taxonomy" id="1400863"/>
    <lineage>
        <taxon>Bacteria</taxon>
        <taxon>Pseudomonadati</taxon>
        <taxon>Pseudomonadota</taxon>
        <taxon>Gammaproteobacteria</taxon>
        <taxon>Candidatus Competibacteraceae</taxon>
        <taxon>Candidatus Competibacter</taxon>
    </lineage>
</organism>
<dbReference type="PRINTS" id="PR00778">
    <property type="entry name" value="HTHARSR"/>
</dbReference>
<dbReference type="STRING" id="1400863.BN873_10122"/>
<dbReference type="InterPro" id="IPR036388">
    <property type="entry name" value="WH-like_DNA-bd_sf"/>
</dbReference>
<dbReference type="SMART" id="SM00418">
    <property type="entry name" value="HTH_ARSR"/>
    <property type="match status" value="1"/>
</dbReference>
<dbReference type="PANTHER" id="PTHR43132:SF2">
    <property type="entry name" value="ARSENICAL RESISTANCE OPERON REPRESSOR ARSR-RELATED"/>
    <property type="match status" value="1"/>
</dbReference>
<sequence>METSVAIAILSALAQESRLHIFRHLAQSGPQPAGQVGEHFGLPLATLSFHLKTLQQAGLLDCRREGRQLIYQARCTVIVELLGYLTEHCCNLPAMLADHTDGSVVENER</sequence>
<gene>
    <name evidence="5" type="ORF">BN873_10122</name>
</gene>
<dbReference type="Proteomes" id="UP000035760">
    <property type="component" value="Unassembled WGS sequence"/>
</dbReference>
<evidence type="ECO:0000256" key="3">
    <source>
        <dbReference type="ARBA" id="ARBA00023163"/>
    </source>
</evidence>
<dbReference type="NCBIfam" id="NF033788">
    <property type="entry name" value="HTH_metalloreg"/>
    <property type="match status" value="1"/>
</dbReference>
<keyword evidence="1" id="KW-0805">Transcription regulation</keyword>
<dbReference type="GO" id="GO:0003677">
    <property type="term" value="F:DNA binding"/>
    <property type="evidence" value="ECO:0007669"/>
    <property type="project" value="UniProtKB-KW"/>
</dbReference>
<comment type="caution">
    <text evidence="5">The sequence shown here is derived from an EMBL/GenBank/DDBJ whole genome shotgun (WGS) entry which is preliminary data.</text>
</comment>
<dbReference type="InterPro" id="IPR011991">
    <property type="entry name" value="ArsR-like_HTH"/>
</dbReference>
<reference evidence="5" key="2">
    <citation type="submission" date="2014-03" db="EMBL/GenBank/DDBJ databases">
        <title>Candidatus Competibacter-lineage genomes retrieved from metagenomes reveal functional metabolic diversity.</title>
        <authorList>
            <person name="McIlroy S.J."/>
            <person name="Albertsen M."/>
            <person name="Andresen E.K."/>
            <person name="Saunders A.M."/>
            <person name="Kristiansen R."/>
            <person name="Stokholm-Bjerregaard M."/>
            <person name="Nielsen K.L."/>
            <person name="Nielsen P.H."/>
        </authorList>
    </citation>
    <scope>NUCLEOTIDE SEQUENCE</scope>
    <source>
        <strain evidence="5">Run_A_D11</strain>
    </source>
</reference>
<dbReference type="CDD" id="cd00090">
    <property type="entry name" value="HTH_ARSR"/>
    <property type="match status" value="1"/>
</dbReference>
<dbReference type="RefSeq" id="WP_048669923.1">
    <property type="nucleotide sequence ID" value="NZ_CBTJ020000001.1"/>
</dbReference>
<keyword evidence="3" id="KW-0804">Transcription</keyword>
<evidence type="ECO:0000313" key="5">
    <source>
        <dbReference type="EMBL" id="CDI00866.1"/>
    </source>
</evidence>